<dbReference type="GO" id="GO:0008033">
    <property type="term" value="P:tRNA processing"/>
    <property type="evidence" value="ECO:0007669"/>
    <property type="project" value="UniProtKB-KW"/>
</dbReference>
<evidence type="ECO:0000256" key="10">
    <source>
        <dbReference type="ARBA" id="ARBA00023157"/>
    </source>
</evidence>
<dbReference type="EMBL" id="UIVS01000002">
    <property type="protein sequence ID" value="SVP91850.1"/>
    <property type="molecule type" value="Genomic_DNA"/>
</dbReference>
<evidence type="ECO:0000256" key="6">
    <source>
        <dbReference type="ARBA" id="ARBA00022694"/>
    </source>
</evidence>
<proteinExistence type="inferred from homology"/>
<dbReference type="Pfam" id="PF20259">
    <property type="entry name" value="tRNA_Me_trans_M"/>
    <property type="match status" value="1"/>
</dbReference>
<keyword evidence="7" id="KW-0547">Nucleotide-binding</keyword>
<feature type="compositionally biased region" description="Basic and acidic residues" evidence="12">
    <location>
        <begin position="847"/>
        <end position="856"/>
    </location>
</feature>
<gene>
    <name evidence="15" type="ORF">TAT_000183300</name>
    <name evidence="16" type="ORF">TAV_000183500</name>
</gene>
<dbReference type="EMBL" id="UIVT01000002">
    <property type="protein sequence ID" value="SVP91548.1"/>
    <property type="molecule type" value="Genomic_DNA"/>
</dbReference>
<keyword evidence="6" id="KW-0819">tRNA processing</keyword>
<feature type="transmembrane region" description="Helical" evidence="13">
    <location>
        <begin position="12"/>
        <end position="32"/>
    </location>
</feature>
<dbReference type="CDD" id="cd01998">
    <property type="entry name" value="MnmA_TRMU-like"/>
    <property type="match status" value="1"/>
</dbReference>
<dbReference type="EC" id="2.8.1.14" evidence="3"/>
<dbReference type="InterPro" id="IPR014729">
    <property type="entry name" value="Rossmann-like_a/b/a_fold"/>
</dbReference>
<feature type="compositionally biased region" description="Low complexity" evidence="12">
    <location>
        <begin position="818"/>
        <end position="842"/>
    </location>
</feature>
<dbReference type="PANTHER" id="PTHR43052:SF1">
    <property type="entry name" value="TRNA-5-TAURINOMETHYLURIDINE 2-SULFURTRANSFERASE"/>
    <property type="match status" value="1"/>
</dbReference>
<keyword evidence="4" id="KW-0820">tRNA-binding</keyword>
<evidence type="ECO:0000256" key="2">
    <source>
        <dbReference type="ARBA" id="ARBA00006191"/>
    </source>
</evidence>
<keyword evidence="9" id="KW-0694">RNA-binding</keyword>
<protein>
    <recommendedName>
        <fullName evidence="3">tRNA-5-taurinomethyluridine 2-sulfurtransferase</fullName>
        <ecNumber evidence="3">2.8.1.14</ecNumber>
    </recommendedName>
</protein>
<dbReference type="NCBIfam" id="TIGR00420">
    <property type="entry name" value="trmU"/>
    <property type="match status" value="1"/>
</dbReference>
<evidence type="ECO:0000256" key="7">
    <source>
        <dbReference type="ARBA" id="ARBA00022741"/>
    </source>
</evidence>
<evidence type="ECO:0000256" key="5">
    <source>
        <dbReference type="ARBA" id="ARBA00022679"/>
    </source>
</evidence>
<keyword evidence="5 15" id="KW-0808">Transferase</keyword>
<keyword evidence="13" id="KW-1133">Transmembrane helix</keyword>
<dbReference type="Gene3D" id="2.30.30.280">
    <property type="entry name" value="Adenine nucleotide alpha hydrolases-like domains"/>
    <property type="match status" value="1"/>
</dbReference>
<keyword evidence="13" id="KW-0472">Membrane</keyword>
<dbReference type="GO" id="GO:0000049">
    <property type="term" value="F:tRNA binding"/>
    <property type="evidence" value="ECO:0007669"/>
    <property type="project" value="UniProtKB-KW"/>
</dbReference>
<dbReference type="VEuPathDB" id="PiroplasmaDB:TA12620"/>
<sequence length="1070" mass="122406">MFKNVVLLYNHLFFIFLNHINIIFVFHCNFAYSISYNNKFINNIEILNKRNNNSKNNNLLYPYLFIYNRIYNKCCKNGPIRANSDTKHTLTPTLQLKYNDLNEKIKHRIESESSCLLEDNLNKSDFIQELARLGRSIYSNIPTPTLFKSVPNGINLLKSFNSNDFNSLGCNGRDYFLVKSPVPVDYKLLDDCSSSIYISIHLDKDKRIYLDGISDSFVFKGIISLLISLIGWKNYPEVEVDNVKKHKFFKKVIDHGIISENSLNSILSHIKNELKKQDNPTKGSKRTSMFQSPRSKKRVAVLVSGGVDSSLALWIMKSRGFDVQAFHLKVNDLSNGPGLCSSNDISYAMEVCNMLGVSLHVLPFSQVYDKHILSDVLDDYRKGEVPNPDILCNSRIKFGEFLKMATDWGFDYVATGHYATLCDDFFTKEQIKSPSYLDGCTSINGYYRIKRLCLSTDTTKDQTYFLSRLNQNQMSRLIFPIGNILKTQVRDFAKTVGLPTYNKKDSFGLCFLEDLDLSEYLTKTLGESRGPIVEYETNKVIGEHNGLYNFTIGQKKTINNYLNPKHVGNTPKYVVKKDIYKNTLYVSASYNEDFFTNPRGIRSSFKVRDFFWNIPDYRDLINKVQSEVSDNFKFKVKLRHTPNYNYCNINFKGDEATDLQKWLPTTYELAAATIASVDNSKCSIKMIQLILTFCNIEDVGFIHTADSKATTIALFFIFGSNKDEKDGTSLELEDIVDAPATSEHGSKKSPSEHHTYEIGKPISYLDSKQHKRTNSSQSGRNGTHSKTHPEKRRNSDPTKRSKVHKPQRITTESEQKTKPIIPQQTTTKQQTTNKQLSTNKQQSSVEQKTKTDESGRITRPFISPSVLRPSEKAERVFSSNEKPAVPQRLFKPRENKYQKRTERYDTDMDFEKIFNPVHENAKDDEPGSYMPFESIYDLSLDKCRLNKAFPPKGKPAGHKFECIDLDVIRVSKDFKNISLVNANVIHPKSNTHKICKISFDNKVIVDKVDDSMEFTAVVLEHVRSISILSVISTNPNMERSAIQFVITGKDKINVMTDYVSVMSTILKSEL</sequence>
<evidence type="ECO:0000256" key="12">
    <source>
        <dbReference type="SAM" id="MobiDB-lite"/>
    </source>
</evidence>
<dbReference type="InterPro" id="IPR046884">
    <property type="entry name" value="MnmA-like_central"/>
</dbReference>
<dbReference type="SUPFAM" id="SSF52402">
    <property type="entry name" value="Adenine nucleotide alpha hydrolases-like"/>
    <property type="match status" value="1"/>
</dbReference>
<evidence type="ECO:0000256" key="11">
    <source>
        <dbReference type="ARBA" id="ARBA00049564"/>
    </source>
</evidence>
<evidence type="ECO:0000313" key="15">
    <source>
        <dbReference type="EMBL" id="SVP91548.1"/>
    </source>
</evidence>
<dbReference type="SUPFAM" id="SSF82649">
    <property type="entry name" value="SufE/NifU"/>
    <property type="match status" value="1"/>
</dbReference>
<evidence type="ECO:0000256" key="9">
    <source>
        <dbReference type="ARBA" id="ARBA00022884"/>
    </source>
</evidence>
<evidence type="ECO:0000259" key="14">
    <source>
        <dbReference type="Pfam" id="PF20259"/>
    </source>
</evidence>
<comment type="function">
    <text evidence="1">Catalyzes the 2-thiolation of uridine at the wobble position (U34) of mitochondrial tRNA(Lys), tRNA(Glu) and tRNA(Gln). Required for the formation of 5-taurinomethyl-2-thiouridine (tm5s2U) of mitochondrial tRNA(Lys), tRNA(Glu), and tRNA(Gln) at the wobble position. ATP is required to activate the C2 atom of the wobble base.</text>
</comment>
<evidence type="ECO:0000256" key="4">
    <source>
        <dbReference type="ARBA" id="ARBA00022555"/>
    </source>
</evidence>
<accession>A0A3B0NB30</accession>
<keyword evidence="13" id="KW-0812">Transmembrane</keyword>
<evidence type="ECO:0000256" key="13">
    <source>
        <dbReference type="SAM" id="Phobius"/>
    </source>
</evidence>
<feature type="compositionally biased region" description="Polar residues" evidence="12">
    <location>
        <begin position="280"/>
        <end position="293"/>
    </location>
</feature>
<evidence type="ECO:0000256" key="8">
    <source>
        <dbReference type="ARBA" id="ARBA00022840"/>
    </source>
</evidence>
<feature type="domain" description="tRNA-specific 2-thiouridylase MnmA-like central" evidence="14">
    <location>
        <begin position="519"/>
        <end position="587"/>
    </location>
</feature>
<keyword evidence="8" id="KW-0067">ATP-binding</keyword>
<dbReference type="InterPro" id="IPR023382">
    <property type="entry name" value="MnmA-like_central_sf"/>
</dbReference>
<dbReference type="GO" id="GO:0005524">
    <property type="term" value="F:ATP binding"/>
    <property type="evidence" value="ECO:0007669"/>
    <property type="project" value="UniProtKB-KW"/>
</dbReference>
<dbReference type="PANTHER" id="PTHR43052">
    <property type="match status" value="1"/>
</dbReference>
<dbReference type="Gene3D" id="3.90.1010.10">
    <property type="match status" value="1"/>
</dbReference>
<organism evidence="15">
    <name type="scientific">Theileria annulata</name>
    <dbReference type="NCBI Taxonomy" id="5874"/>
    <lineage>
        <taxon>Eukaryota</taxon>
        <taxon>Sar</taxon>
        <taxon>Alveolata</taxon>
        <taxon>Apicomplexa</taxon>
        <taxon>Aconoidasida</taxon>
        <taxon>Piroplasmida</taxon>
        <taxon>Theileriidae</taxon>
        <taxon>Theileria</taxon>
    </lineage>
</organism>
<evidence type="ECO:0000256" key="1">
    <source>
        <dbReference type="ARBA" id="ARBA00003986"/>
    </source>
</evidence>
<feature type="compositionally biased region" description="Basic and acidic residues" evidence="12">
    <location>
        <begin position="744"/>
        <end position="757"/>
    </location>
</feature>
<dbReference type="AlphaFoldDB" id="A0A3B0NB30"/>
<feature type="region of interest" description="Disordered" evidence="12">
    <location>
        <begin position="763"/>
        <end position="885"/>
    </location>
</feature>
<evidence type="ECO:0000256" key="3">
    <source>
        <dbReference type="ARBA" id="ARBA00011953"/>
    </source>
</evidence>
<dbReference type="Pfam" id="PF03054">
    <property type="entry name" value="tRNA_Me_trans"/>
    <property type="match status" value="1"/>
</dbReference>
<dbReference type="GO" id="GO:0061708">
    <property type="term" value="F:tRNA-5-taurinomethyluridine 2-sulfurtransferase"/>
    <property type="evidence" value="ECO:0007669"/>
    <property type="project" value="UniProtKB-EC"/>
</dbReference>
<feature type="region of interest" description="Disordered" evidence="12">
    <location>
        <begin position="738"/>
        <end position="757"/>
    </location>
</feature>
<evidence type="ECO:0000313" key="16">
    <source>
        <dbReference type="EMBL" id="SVP91850.1"/>
    </source>
</evidence>
<dbReference type="InterPro" id="IPR004506">
    <property type="entry name" value="MnmA-like"/>
</dbReference>
<dbReference type="Gene3D" id="3.40.50.620">
    <property type="entry name" value="HUPs"/>
    <property type="match status" value="1"/>
</dbReference>
<comment type="catalytic activity">
    <reaction evidence="11">
        <text>5-taurinomethyluridine(34) in tRNA + S-sulfanyl-L-cysteinyl-[protein] + AH2 + ATP = 5-taurinomethyl-2-thiouridine(34) in tRNA + L-cysteinyl-[protein] + A + AMP + diphosphate + H(+)</text>
        <dbReference type="Rhea" id="RHEA:47040"/>
        <dbReference type="Rhea" id="RHEA-COMP:10131"/>
        <dbReference type="Rhea" id="RHEA-COMP:11726"/>
        <dbReference type="Rhea" id="RHEA-COMP:11732"/>
        <dbReference type="Rhea" id="RHEA-COMP:11733"/>
        <dbReference type="ChEBI" id="CHEBI:13193"/>
        <dbReference type="ChEBI" id="CHEBI:15378"/>
        <dbReference type="ChEBI" id="CHEBI:17499"/>
        <dbReference type="ChEBI" id="CHEBI:29950"/>
        <dbReference type="ChEBI" id="CHEBI:30616"/>
        <dbReference type="ChEBI" id="CHEBI:33019"/>
        <dbReference type="ChEBI" id="CHEBI:61963"/>
        <dbReference type="ChEBI" id="CHEBI:87171"/>
        <dbReference type="ChEBI" id="CHEBI:87172"/>
        <dbReference type="ChEBI" id="CHEBI:456215"/>
        <dbReference type="EC" id="2.8.1.14"/>
    </reaction>
</comment>
<name>A0A3B0NB30_THEAN</name>
<keyword evidence="10" id="KW-1015">Disulfide bond</keyword>
<dbReference type="InterPro" id="IPR051305">
    <property type="entry name" value="tRNA_2-thiouridylase_MnmA"/>
</dbReference>
<feature type="region of interest" description="Disordered" evidence="12">
    <location>
        <begin position="274"/>
        <end position="293"/>
    </location>
</feature>
<reference evidence="15" key="1">
    <citation type="submission" date="2018-07" db="EMBL/GenBank/DDBJ databases">
        <authorList>
            <person name="Quirk P.G."/>
            <person name="Krulwich T.A."/>
        </authorList>
    </citation>
    <scope>NUCLEOTIDE SEQUENCE</scope>
    <source>
        <strain evidence="15">Anand</strain>
    </source>
</reference>
<comment type="similarity">
    <text evidence="2">Belongs to the MnmA/TRMU family.</text>
</comment>